<dbReference type="EMBL" id="VULT01000015">
    <property type="protein sequence ID" value="MSS18081.1"/>
    <property type="molecule type" value="Genomic_DNA"/>
</dbReference>
<dbReference type="Pfam" id="PF12541">
    <property type="entry name" value="DUF3737"/>
    <property type="match status" value="1"/>
</dbReference>
<proteinExistence type="predicted"/>
<comment type="caution">
    <text evidence="1">The sequence shown here is derived from an EMBL/GenBank/DDBJ whole genome shotgun (WGS) entry which is preliminary data.</text>
</comment>
<sequence>MQIIKDKTFAGERPLFGLRETKLYNVTIDEGESGIKLCHNIEAHDCTFIGKYPFWHVYGSVITHCHFEPGSRSAIWYSDDMLMTDTIIDAPKLFREMNRVELRNVTINDADETFWRVNDLKINNLTPHGGTYPFMFCSNVKVDGLVSDSKYVFQYVKNAEIRHAKITTKDSFWETDNVTIYDSELNGEYLGWHSRNLKLVRCHISGEQPLCYAENLVLEDCTFDASCDRAFEESTVEATIKGAITEIKNPTSGHIVADSIGRITIDQYIKQPANCIIETRR</sequence>
<evidence type="ECO:0000313" key="2">
    <source>
        <dbReference type="Proteomes" id="UP000483362"/>
    </source>
</evidence>
<organism evidence="1 2">
    <name type="scientific">Sodaliphilus pleomorphus</name>
    <dbReference type="NCBI Taxonomy" id="2606626"/>
    <lineage>
        <taxon>Bacteria</taxon>
        <taxon>Pseudomonadati</taxon>
        <taxon>Bacteroidota</taxon>
        <taxon>Bacteroidia</taxon>
        <taxon>Bacteroidales</taxon>
        <taxon>Muribaculaceae</taxon>
        <taxon>Sodaliphilus</taxon>
    </lineage>
</organism>
<evidence type="ECO:0000313" key="1">
    <source>
        <dbReference type="EMBL" id="MSS18081.1"/>
    </source>
</evidence>
<reference evidence="1 2" key="1">
    <citation type="submission" date="2019-08" db="EMBL/GenBank/DDBJ databases">
        <title>In-depth cultivation of the pig gut microbiome towards novel bacterial diversity and tailored functional studies.</title>
        <authorList>
            <person name="Wylensek D."/>
            <person name="Hitch T.C.A."/>
            <person name="Clavel T."/>
        </authorList>
    </citation>
    <scope>NUCLEOTIDE SEQUENCE [LARGE SCALE GENOMIC DNA]</scope>
    <source>
        <strain evidence="1 2">Oil-RF-744-WCA-WT-10</strain>
    </source>
</reference>
<dbReference type="AlphaFoldDB" id="A0A6L5XCW6"/>
<dbReference type="InterPro" id="IPR011050">
    <property type="entry name" value="Pectin_lyase_fold/virulence"/>
</dbReference>
<accession>A0A6L5XCW6</accession>
<gene>
    <name evidence="1" type="ORF">FYJ29_09985</name>
</gene>
<protein>
    <submittedName>
        <fullName evidence="1">DUF3737 family protein</fullName>
    </submittedName>
</protein>
<dbReference type="RefSeq" id="WP_154328738.1">
    <property type="nucleotide sequence ID" value="NZ_CP045696.1"/>
</dbReference>
<dbReference type="Proteomes" id="UP000483362">
    <property type="component" value="Unassembled WGS sequence"/>
</dbReference>
<keyword evidence="2" id="KW-1185">Reference proteome</keyword>
<dbReference type="SUPFAM" id="SSF51126">
    <property type="entry name" value="Pectin lyase-like"/>
    <property type="match status" value="1"/>
</dbReference>
<dbReference type="InterPro" id="IPR022208">
    <property type="entry name" value="DUF3737"/>
</dbReference>
<name>A0A6L5XCW6_9BACT</name>